<protein>
    <submittedName>
        <fullName evidence="1">Uncharacterized protein</fullName>
    </submittedName>
</protein>
<dbReference type="STRING" id="355243.SAMN03080615_00855"/>
<sequence>MTNVQVDLQNAFIKERLAKVNLAVNTLAALGLTVCSINIEATSPQIKVRTGRACEQLESAITRYYSDGGRRRTERVAFVADCQIRWEEYA</sequence>
<gene>
    <name evidence="1" type="ORF">SAMN03080615_00855</name>
</gene>
<dbReference type="OrthoDB" id="6091345at2"/>
<proteinExistence type="predicted"/>
<dbReference type="EMBL" id="FOGB01000002">
    <property type="protein sequence ID" value="SEQ24027.1"/>
    <property type="molecule type" value="Genomic_DNA"/>
</dbReference>
<keyword evidence="2" id="KW-1185">Reference proteome</keyword>
<name>A0A1H9EEP2_9GAMM</name>
<evidence type="ECO:0000313" key="2">
    <source>
        <dbReference type="Proteomes" id="UP000198749"/>
    </source>
</evidence>
<dbReference type="RefSeq" id="WP_091354472.1">
    <property type="nucleotide sequence ID" value="NZ_AP025284.1"/>
</dbReference>
<dbReference type="Proteomes" id="UP000198749">
    <property type="component" value="Unassembled WGS sequence"/>
</dbReference>
<reference evidence="2" key="1">
    <citation type="submission" date="2016-10" db="EMBL/GenBank/DDBJ databases">
        <authorList>
            <person name="Varghese N."/>
            <person name="Submissions S."/>
        </authorList>
    </citation>
    <scope>NUCLEOTIDE SEQUENCE [LARGE SCALE GENOMIC DNA]</scope>
    <source>
        <strain evidence="2">DSM 18887</strain>
    </source>
</reference>
<evidence type="ECO:0000313" key="1">
    <source>
        <dbReference type="EMBL" id="SEQ24027.1"/>
    </source>
</evidence>
<organism evidence="1 2">
    <name type="scientific">Amphritea atlantica</name>
    <dbReference type="NCBI Taxonomy" id="355243"/>
    <lineage>
        <taxon>Bacteria</taxon>
        <taxon>Pseudomonadati</taxon>
        <taxon>Pseudomonadota</taxon>
        <taxon>Gammaproteobacteria</taxon>
        <taxon>Oceanospirillales</taxon>
        <taxon>Oceanospirillaceae</taxon>
        <taxon>Amphritea</taxon>
    </lineage>
</organism>
<dbReference type="AlphaFoldDB" id="A0A1H9EEP2"/>
<accession>A0A1H9EEP2</accession>